<comment type="caution">
    <text evidence="1">The sequence shown here is derived from an EMBL/GenBank/DDBJ whole genome shotgun (WGS) entry which is preliminary data.</text>
</comment>
<proteinExistence type="predicted"/>
<reference evidence="1" key="1">
    <citation type="submission" date="2022-11" db="EMBL/GenBank/DDBJ databases">
        <title>Nonomuraea corallina sp. nov., a new species of the genus Nonomuraea isolated from sea side sediment in Thai sea.</title>
        <authorList>
            <person name="Ngamcharungchit C."/>
            <person name="Matsumoto A."/>
            <person name="Suriyachadkun C."/>
            <person name="Panbangred W."/>
            <person name="Inahashi Y."/>
            <person name="Intra B."/>
        </authorList>
    </citation>
    <scope>NUCLEOTIDE SEQUENCE</scope>
    <source>
        <strain evidence="1">MCN248</strain>
    </source>
</reference>
<evidence type="ECO:0000313" key="2">
    <source>
        <dbReference type="Proteomes" id="UP001144036"/>
    </source>
</evidence>
<protein>
    <submittedName>
        <fullName evidence="1">Uncharacterized protein</fullName>
    </submittedName>
</protein>
<name>A0ABT4SHW7_9ACTN</name>
<dbReference type="RefSeq" id="WP_270157609.1">
    <property type="nucleotide sequence ID" value="NZ_JAPNNL010000119.1"/>
</dbReference>
<dbReference type="EMBL" id="JAPNNL010000119">
    <property type="protein sequence ID" value="MDA0636715.1"/>
    <property type="molecule type" value="Genomic_DNA"/>
</dbReference>
<accession>A0ABT4SHW7</accession>
<evidence type="ECO:0000313" key="1">
    <source>
        <dbReference type="EMBL" id="MDA0636715.1"/>
    </source>
</evidence>
<sequence>MITVRMNDAAAHLVPLSGSGGFDPPGGLAPRLRAFVGQGIVRHGRVLTWARSARGAHETAPSHDLTGWECRHSSFHLEDFVPVDSAVVDDAPVIGEGEQRVLLRQGLAAAMEVARLVRALSPPVPVRCILSANETGGHLQVPRDQGGRVLA</sequence>
<dbReference type="Proteomes" id="UP001144036">
    <property type="component" value="Unassembled WGS sequence"/>
</dbReference>
<organism evidence="1 2">
    <name type="scientific">Nonomuraea corallina</name>
    <dbReference type="NCBI Taxonomy" id="2989783"/>
    <lineage>
        <taxon>Bacteria</taxon>
        <taxon>Bacillati</taxon>
        <taxon>Actinomycetota</taxon>
        <taxon>Actinomycetes</taxon>
        <taxon>Streptosporangiales</taxon>
        <taxon>Streptosporangiaceae</taxon>
        <taxon>Nonomuraea</taxon>
    </lineage>
</organism>
<gene>
    <name evidence="1" type="ORF">OUY22_25160</name>
</gene>
<keyword evidence="2" id="KW-1185">Reference proteome</keyword>